<dbReference type="Proteomes" id="UP001225072">
    <property type="component" value="Unassembled WGS sequence"/>
</dbReference>
<dbReference type="Gene3D" id="3.10.180.10">
    <property type="entry name" value="2,3-Dihydroxybiphenyl 1,2-Dioxygenase, domain 1"/>
    <property type="match status" value="1"/>
</dbReference>
<evidence type="ECO:0000313" key="3">
    <source>
        <dbReference type="EMBL" id="MDQ1095538.1"/>
    </source>
</evidence>
<dbReference type="Pfam" id="PF00903">
    <property type="entry name" value="Glyoxalase"/>
    <property type="match status" value="1"/>
</dbReference>
<reference evidence="3 4" key="1">
    <citation type="submission" date="2023-07" db="EMBL/GenBank/DDBJ databases">
        <title>Functional and genomic diversity of the sorghum phyllosphere microbiome.</title>
        <authorList>
            <person name="Shade A."/>
        </authorList>
    </citation>
    <scope>NUCLEOTIDE SEQUENCE [LARGE SCALE GENOMIC DNA]</scope>
    <source>
        <strain evidence="3 4">SORGH_AS_1064</strain>
    </source>
</reference>
<dbReference type="InterPro" id="IPR000335">
    <property type="entry name" value="Bleomycin-R"/>
</dbReference>
<proteinExistence type="predicted"/>
<dbReference type="RefSeq" id="WP_307446490.1">
    <property type="nucleotide sequence ID" value="NZ_JAUTAL010000001.1"/>
</dbReference>
<organism evidence="3 4">
    <name type="scientific">Chryseobacterium camelliae</name>
    <dbReference type="NCBI Taxonomy" id="1265445"/>
    <lineage>
        <taxon>Bacteria</taxon>
        <taxon>Pseudomonadati</taxon>
        <taxon>Bacteroidota</taxon>
        <taxon>Flavobacteriia</taxon>
        <taxon>Flavobacteriales</taxon>
        <taxon>Weeksellaceae</taxon>
        <taxon>Chryseobacterium group</taxon>
        <taxon>Chryseobacterium</taxon>
    </lineage>
</organism>
<name>A0ABU0THB2_9FLAO</name>
<dbReference type="SUPFAM" id="SSF54593">
    <property type="entry name" value="Glyoxalase/Bleomycin resistance protein/Dihydroxybiphenyl dioxygenase"/>
    <property type="match status" value="1"/>
</dbReference>
<keyword evidence="1" id="KW-0046">Antibiotic resistance</keyword>
<feature type="domain" description="Glyoxalase/fosfomycin resistance/dioxygenase" evidence="2">
    <location>
        <begin position="19"/>
        <end position="112"/>
    </location>
</feature>
<dbReference type="CDD" id="cd08349">
    <property type="entry name" value="BLMA_like"/>
    <property type="match status" value="1"/>
</dbReference>
<protein>
    <recommendedName>
        <fullName evidence="2">Glyoxalase/fosfomycin resistance/dioxygenase domain-containing protein</fullName>
    </recommendedName>
</protein>
<accession>A0ABU0THB2</accession>
<gene>
    <name evidence="3" type="ORF">QE404_000685</name>
</gene>
<dbReference type="EMBL" id="JAUTAL010000001">
    <property type="protein sequence ID" value="MDQ1095538.1"/>
    <property type="molecule type" value="Genomic_DNA"/>
</dbReference>
<evidence type="ECO:0000313" key="4">
    <source>
        <dbReference type="Proteomes" id="UP001225072"/>
    </source>
</evidence>
<comment type="caution">
    <text evidence="3">The sequence shown here is derived from an EMBL/GenBank/DDBJ whole genome shotgun (WGS) entry which is preliminary data.</text>
</comment>
<sequence>MIQQIIPKLPMRQKEITERFYNALGFETSQNDFHQYLMMKNGAVEIHFFEFKGLIPEENYGQIYVRCSALEALYQHYTERGIEIHPAGSLSSKPWGQKEFSILDPDHNLITFGEAISL</sequence>
<dbReference type="InterPro" id="IPR029068">
    <property type="entry name" value="Glyas_Bleomycin-R_OHBP_Dase"/>
</dbReference>
<evidence type="ECO:0000256" key="1">
    <source>
        <dbReference type="ARBA" id="ARBA00023251"/>
    </source>
</evidence>
<keyword evidence="4" id="KW-1185">Reference proteome</keyword>
<dbReference type="InterPro" id="IPR004360">
    <property type="entry name" value="Glyas_Fos-R_dOase_dom"/>
</dbReference>
<evidence type="ECO:0000259" key="2">
    <source>
        <dbReference type="Pfam" id="PF00903"/>
    </source>
</evidence>